<evidence type="ECO:0000313" key="1">
    <source>
        <dbReference type="EMBL" id="KAL3271804.1"/>
    </source>
</evidence>
<gene>
    <name evidence="1" type="ORF">HHI36_022274</name>
</gene>
<dbReference type="Proteomes" id="UP001516400">
    <property type="component" value="Unassembled WGS sequence"/>
</dbReference>
<dbReference type="AlphaFoldDB" id="A0ABD2N0L7"/>
<keyword evidence="2" id="KW-1185">Reference proteome</keyword>
<feature type="non-terminal residue" evidence="1">
    <location>
        <position position="101"/>
    </location>
</feature>
<proteinExistence type="predicted"/>
<protein>
    <submittedName>
        <fullName evidence="1">Uncharacterized protein</fullName>
    </submittedName>
</protein>
<comment type="caution">
    <text evidence="1">The sequence shown here is derived from an EMBL/GenBank/DDBJ whole genome shotgun (WGS) entry which is preliminary data.</text>
</comment>
<accession>A0ABD2N0L7</accession>
<organism evidence="1 2">
    <name type="scientific">Cryptolaemus montrouzieri</name>
    <dbReference type="NCBI Taxonomy" id="559131"/>
    <lineage>
        <taxon>Eukaryota</taxon>
        <taxon>Metazoa</taxon>
        <taxon>Ecdysozoa</taxon>
        <taxon>Arthropoda</taxon>
        <taxon>Hexapoda</taxon>
        <taxon>Insecta</taxon>
        <taxon>Pterygota</taxon>
        <taxon>Neoptera</taxon>
        <taxon>Endopterygota</taxon>
        <taxon>Coleoptera</taxon>
        <taxon>Polyphaga</taxon>
        <taxon>Cucujiformia</taxon>
        <taxon>Coccinelloidea</taxon>
        <taxon>Coccinellidae</taxon>
        <taxon>Scymninae</taxon>
        <taxon>Scymnini</taxon>
        <taxon>Cryptolaemus</taxon>
    </lineage>
</organism>
<evidence type="ECO:0000313" key="2">
    <source>
        <dbReference type="Proteomes" id="UP001516400"/>
    </source>
</evidence>
<reference evidence="1 2" key="1">
    <citation type="journal article" date="2021" name="BMC Biol.">
        <title>Horizontally acquired antibacterial genes associated with adaptive radiation of ladybird beetles.</title>
        <authorList>
            <person name="Li H.S."/>
            <person name="Tang X.F."/>
            <person name="Huang Y.H."/>
            <person name="Xu Z.Y."/>
            <person name="Chen M.L."/>
            <person name="Du X.Y."/>
            <person name="Qiu B.Y."/>
            <person name="Chen P.T."/>
            <person name="Zhang W."/>
            <person name="Slipinski A."/>
            <person name="Escalona H.E."/>
            <person name="Waterhouse R.M."/>
            <person name="Zwick A."/>
            <person name="Pang H."/>
        </authorList>
    </citation>
    <scope>NUCLEOTIDE SEQUENCE [LARGE SCALE GENOMIC DNA]</scope>
    <source>
        <strain evidence="1">SYSU2018</strain>
    </source>
</reference>
<name>A0ABD2N0L7_9CUCU</name>
<sequence>MLCRKRDYWILLEVRKSMDIGTLIDPIAIGLSNSVTDKIGRGSLQLTETLFSELGKVEHFVGNNKYEKSMPCKPTPNRNRLNRKITMPNLSSWKKRETLLS</sequence>
<dbReference type="EMBL" id="JABFTP020000042">
    <property type="protein sequence ID" value="KAL3271804.1"/>
    <property type="molecule type" value="Genomic_DNA"/>
</dbReference>